<protein>
    <recommendedName>
        <fullName evidence="4">Endolytic peptidoglycan transglycosylase RlpA</fullName>
        <ecNumber evidence="4">4.2.2.-</ecNumber>
    </recommendedName>
</protein>
<comment type="similarity">
    <text evidence="4 5">Belongs to the RlpA family.</text>
</comment>
<dbReference type="GO" id="GO:0008932">
    <property type="term" value="F:lytic endotransglycosylase activity"/>
    <property type="evidence" value="ECO:0007669"/>
    <property type="project" value="UniProtKB-UniRule"/>
</dbReference>
<evidence type="ECO:0000256" key="3">
    <source>
        <dbReference type="ARBA" id="ARBA00023316"/>
    </source>
</evidence>
<dbReference type="InterPro" id="IPR012997">
    <property type="entry name" value="RplA"/>
</dbReference>
<accession>A0A2R5F9Y8</accession>
<dbReference type="GO" id="GO:0005886">
    <property type="term" value="C:plasma membrane"/>
    <property type="evidence" value="ECO:0007669"/>
    <property type="project" value="UniProtKB-SubCell"/>
</dbReference>
<name>A0A2R5F9Y8_9PROT</name>
<reference evidence="8 9" key="1">
    <citation type="journal article" date="2018" name="Environ. Microbiol.">
        <title>Isolation and genomic characterization of Novimethylophilus kurashikiensis gen. nov. sp. nov., a new lanthanide-dependent methylotrophic species of Methylophilaceae.</title>
        <authorList>
            <person name="Lv H."/>
            <person name="Sahin N."/>
            <person name="Tani A."/>
        </authorList>
    </citation>
    <scope>NUCLEOTIDE SEQUENCE [LARGE SCALE GENOMIC DNA]</scope>
    <source>
        <strain evidence="8 9">La2-4</strain>
    </source>
</reference>
<dbReference type="GO" id="GO:0042834">
    <property type="term" value="F:peptidoglycan binding"/>
    <property type="evidence" value="ECO:0007669"/>
    <property type="project" value="InterPro"/>
</dbReference>
<dbReference type="SUPFAM" id="SSF50685">
    <property type="entry name" value="Barwin-like endoglucanases"/>
    <property type="match status" value="1"/>
</dbReference>
<dbReference type="PROSITE" id="PS51724">
    <property type="entry name" value="SPOR"/>
    <property type="match status" value="1"/>
</dbReference>
<evidence type="ECO:0000256" key="6">
    <source>
        <dbReference type="SAM" id="MobiDB-lite"/>
    </source>
</evidence>
<evidence type="ECO:0000256" key="5">
    <source>
        <dbReference type="RuleBase" id="RU003495"/>
    </source>
</evidence>
<dbReference type="InterPro" id="IPR034718">
    <property type="entry name" value="RlpA"/>
</dbReference>
<evidence type="ECO:0000256" key="1">
    <source>
        <dbReference type="ARBA" id="ARBA00022729"/>
    </source>
</evidence>
<dbReference type="Pfam" id="PF03330">
    <property type="entry name" value="DPBB_1"/>
    <property type="match status" value="1"/>
</dbReference>
<evidence type="ECO:0000313" key="8">
    <source>
        <dbReference type="EMBL" id="GBG13733.1"/>
    </source>
</evidence>
<comment type="caution">
    <text evidence="8">The sequence shown here is derived from an EMBL/GenBank/DDBJ whole genome shotgun (WGS) entry which is preliminary data.</text>
</comment>
<dbReference type="Proteomes" id="UP000245081">
    <property type="component" value="Unassembled WGS sequence"/>
</dbReference>
<keyword evidence="4 8" id="KW-0449">Lipoprotein</keyword>
<dbReference type="PANTHER" id="PTHR34183">
    <property type="entry name" value="ENDOLYTIC PEPTIDOGLYCAN TRANSGLYCOSYLASE RLPA"/>
    <property type="match status" value="1"/>
</dbReference>
<dbReference type="EMBL" id="BDOQ01000003">
    <property type="protein sequence ID" value="GBG13733.1"/>
    <property type="molecule type" value="Genomic_DNA"/>
</dbReference>
<dbReference type="Gene3D" id="3.30.70.1070">
    <property type="entry name" value="Sporulation related repeat"/>
    <property type="match status" value="1"/>
</dbReference>
<dbReference type="Gene3D" id="2.40.40.10">
    <property type="entry name" value="RlpA-like domain"/>
    <property type="match status" value="1"/>
</dbReference>
<keyword evidence="3 4" id="KW-0961">Cell wall biogenesis/degradation</keyword>
<keyword evidence="9" id="KW-1185">Reference proteome</keyword>
<evidence type="ECO:0000313" key="9">
    <source>
        <dbReference type="Proteomes" id="UP000245081"/>
    </source>
</evidence>
<keyword evidence="2 4" id="KW-0456">Lyase</keyword>
<keyword evidence="4" id="KW-1003">Cell membrane</keyword>
<dbReference type="SUPFAM" id="SSF110997">
    <property type="entry name" value="Sporulation related repeat"/>
    <property type="match status" value="1"/>
</dbReference>
<sequence length="297" mass="32079">MIKHLIWVVSILVLAGCGSMGGMSNTKPEPASVEKSGSKDAATDKSASGKPRKGGYYLDDGPMDGPQPDFDAIPDAVPRDEPLMARANKPYAALGVNYTPMTSFQPYKARGVATWYGKRYHGQKTSTGEVYDMFGMTAAHTILPIPSYVRVTNPDNGRSVIVRVNDRGPFKDNRLIDLSYAAAHKLGLIGKGSGIVEVELIDPRQPTIATATPLKSDKSAASGTFVQVGAFKQKDNADQLRDRILNSGLLQGGNVESWYNDGIHRVRLGPFTNRDEAERTASQLKQSLGLNAVVTNQ</sequence>
<dbReference type="PROSITE" id="PS51257">
    <property type="entry name" value="PROKAR_LIPOPROTEIN"/>
    <property type="match status" value="1"/>
</dbReference>
<dbReference type="RefSeq" id="WP_305778752.1">
    <property type="nucleotide sequence ID" value="NZ_BDOQ01000003.1"/>
</dbReference>
<organism evidence="8 9">
    <name type="scientific">Novimethylophilus kurashikiensis</name>
    <dbReference type="NCBI Taxonomy" id="1825523"/>
    <lineage>
        <taxon>Bacteria</taxon>
        <taxon>Pseudomonadati</taxon>
        <taxon>Pseudomonadota</taxon>
        <taxon>Betaproteobacteria</taxon>
        <taxon>Nitrosomonadales</taxon>
        <taxon>Methylophilaceae</taxon>
        <taxon>Novimethylophilus</taxon>
    </lineage>
</organism>
<dbReference type="InterPro" id="IPR009009">
    <property type="entry name" value="RlpA-like_DPBB"/>
</dbReference>
<keyword evidence="1" id="KW-0732">Signal</keyword>
<evidence type="ECO:0000259" key="7">
    <source>
        <dbReference type="PROSITE" id="PS51724"/>
    </source>
</evidence>
<gene>
    <name evidence="4 8" type="primary">rlpA</name>
    <name evidence="8" type="ORF">NMK_1284</name>
</gene>
<keyword evidence="4" id="KW-0564">Palmitate</keyword>
<dbReference type="InterPro" id="IPR007730">
    <property type="entry name" value="SPOR-like_dom"/>
</dbReference>
<feature type="domain" description="SPOR" evidence="7">
    <location>
        <begin position="218"/>
        <end position="297"/>
    </location>
</feature>
<dbReference type="GO" id="GO:0000270">
    <property type="term" value="P:peptidoglycan metabolic process"/>
    <property type="evidence" value="ECO:0007669"/>
    <property type="project" value="UniProtKB-UniRule"/>
</dbReference>
<dbReference type="CDD" id="cd22268">
    <property type="entry name" value="DPBB_RlpA-like"/>
    <property type="match status" value="1"/>
</dbReference>
<dbReference type="HAMAP" id="MF_02071">
    <property type="entry name" value="RlpA"/>
    <property type="match status" value="1"/>
</dbReference>
<comment type="subcellular location">
    <subcellularLocation>
        <location evidence="4">Cell membrane</location>
        <topology evidence="4">Lipid-anchor</topology>
    </subcellularLocation>
</comment>
<feature type="region of interest" description="Disordered" evidence="6">
    <location>
        <begin position="23"/>
        <end position="63"/>
    </location>
</feature>
<dbReference type="InterPro" id="IPR036680">
    <property type="entry name" value="SPOR-like_sf"/>
</dbReference>
<dbReference type="Pfam" id="PF05036">
    <property type="entry name" value="SPOR"/>
    <property type="match status" value="1"/>
</dbReference>
<dbReference type="AlphaFoldDB" id="A0A2R5F9Y8"/>
<dbReference type="GO" id="GO:0071555">
    <property type="term" value="P:cell wall organization"/>
    <property type="evidence" value="ECO:0007669"/>
    <property type="project" value="UniProtKB-KW"/>
</dbReference>
<keyword evidence="4" id="KW-0472">Membrane</keyword>
<evidence type="ECO:0000256" key="4">
    <source>
        <dbReference type="HAMAP-Rule" id="MF_02071"/>
    </source>
</evidence>
<dbReference type="EC" id="4.2.2.-" evidence="4"/>
<comment type="function">
    <text evidence="4">Lytic transglycosylase with a strong preference for naked glycan strands that lack stem peptides.</text>
</comment>
<dbReference type="PANTHER" id="PTHR34183:SF1">
    <property type="entry name" value="ENDOLYTIC PEPTIDOGLYCAN TRANSGLYCOSYLASE RLPA"/>
    <property type="match status" value="1"/>
</dbReference>
<evidence type="ECO:0000256" key="2">
    <source>
        <dbReference type="ARBA" id="ARBA00023239"/>
    </source>
</evidence>
<dbReference type="NCBIfam" id="TIGR00413">
    <property type="entry name" value="rlpA"/>
    <property type="match status" value="1"/>
</dbReference>
<proteinExistence type="inferred from homology"/>
<dbReference type="InterPro" id="IPR036908">
    <property type="entry name" value="RlpA-like_sf"/>
</dbReference>